<dbReference type="EMBL" id="QPJY01000005">
    <property type="protein sequence ID" value="RCX30176.1"/>
    <property type="molecule type" value="Genomic_DNA"/>
</dbReference>
<evidence type="ECO:0000259" key="3">
    <source>
        <dbReference type="Pfam" id="PF02525"/>
    </source>
</evidence>
<accession>A0A369CBS5</accession>
<keyword evidence="5" id="KW-1185">Reference proteome</keyword>
<dbReference type="Proteomes" id="UP000252707">
    <property type="component" value="Unassembled WGS sequence"/>
</dbReference>
<name>A0A369CBS5_9GAMM</name>
<dbReference type="InterPro" id="IPR051545">
    <property type="entry name" value="NAD(P)H_dehydrogenase_qn"/>
</dbReference>
<dbReference type="RefSeq" id="WP_114279795.1">
    <property type="nucleotide sequence ID" value="NZ_QPJY01000005.1"/>
</dbReference>
<dbReference type="Pfam" id="PF02525">
    <property type="entry name" value="Flavodoxin_2"/>
    <property type="match status" value="1"/>
</dbReference>
<dbReference type="GO" id="GO:0003955">
    <property type="term" value="F:NAD(P)H dehydrogenase (quinone) activity"/>
    <property type="evidence" value="ECO:0007669"/>
    <property type="project" value="TreeGrafter"/>
</dbReference>
<evidence type="ECO:0000256" key="1">
    <source>
        <dbReference type="ARBA" id="ARBA00006252"/>
    </source>
</evidence>
<dbReference type="OrthoDB" id="9798454at2"/>
<comment type="similarity">
    <text evidence="1">Belongs to the NAD(P)H dehydrogenase (quinone) family.</text>
</comment>
<feature type="domain" description="Flavodoxin-like fold" evidence="3">
    <location>
        <begin position="1"/>
        <end position="138"/>
    </location>
</feature>
<protein>
    <submittedName>
        <fullName evidence="4">Putative NADPH-quinone reductase</fullName>
    </submittedName>
</protein>
<reference evidence="4 5" key="1">
    <citation type="submission" date="2018-07" db="EMBL/GenBank/DDBJ databases">
        <title>Genomic Encyclopedia of Type Strains, Phase IV (KMG-IV): sequencing the most valuable type-strain genomes for metagenomic binning, comparative biology and taxonomic classification.</title>
        <authorList>
            <person name="Goeker M."/>
        </authorList>
    </citation>
    <scope>NUCLEOTIDE SEQUENCE [LARGE SCALE GENOMIC DNA]</scope>
    <source>
        <strain evidence="4 5">DSM 26407</strain>
    </source>
</reference>
<proteinExistence type="inferred from homology"/>
<dbReference type="PANTHER" id="PTHR10204:SF34">
    <property type="entry name" value="NAD(P)H DEHYDROGENASE [QUINONE] 1 ISOFORM 1"/>
    <property type="match status" value="1"/>
</dbReference>
<dbReference type="Gene3D" id="3.40.50.360">
    <property type="match status" value="1"/>
</dbReference>
<keyword evidence="2" id="KW-0560">Oxidoreductase</keyword>
<dbReference type="GO" id="GO:0005829">
    <property type="term" value="C:cytosol"/>
    <property type="evidence" value="ECO:0007669"/>
    <property type="project" value="TreeGrafter"/>
</dbReference>
<organism evidence="4 5">
    <name type="scientific">Thioalbus denitrificans</name>
    <dbReference type="NCBI Taxonomy" id="547122"/>
    <lineage>
        <taxon>Bacteria</taxon>
        <taxon>Pseudomonadati</taxon>
        <taxon>Pseudomonadota</taxon>
        <taxon>Gammaproteobacteria</taxon>
        <taxon>Chromatiales</taxon>
        <taxon>Ectothiorhodospiraceae</taxon>
        <taxon>Thioalbus</taxon>
    </lineage>
</organism>
<evidence type="ECO:0000313" key="4">
    <source>
        <dbReference type="EMBL" id="RCX30176.1"/>
    </source>
</evidence>
<dbReference type="InterPro" id="IPR029039">
    <property type="entry name" value="Flavoprotein-like_sf"/>
</dbReference>
<gene>
    <name evidence="4" type="ORF">DFQ59_1058</name>
</gene>
<sequence length="197" mass="21712">MKCLVVIAHPLGGSLCHTLAARAVATLRDAGHEVVVEDLCADGFGAALTAAERASYYQPRYDAAAVRAEADRLLAAEGLVLCFPTWWFGFPAVLKGWFDRAWGPGIAYDHASDLGPIRPRLHGLRRVLAVTSLGSPWWVDRLLLRRPVRRVLRTAILGTCAPRARFGMLSFYRSERLEPARVERHADRVAAALAGWD</sequence>
<dbReference type="InterPro" id="IPR003680">
    <property type="entry name" value="Flavodoxin_fold"/>
</dbReference>
<dbReference type="PANTHER" id="PTHR10204">
    <property type="entry name" value="NAD P H OXIDOREDUCTASE-RELATED"/>
    <property type="match status" value="1"/>
</dbReference>
<comment type="caution">
    <text evidence="4">The sequence shown here is derived from an EMBL/GenBank/DDBJ whole genome shotgun (WGS) entry which is preliminary data.</text>
</comment>
<dbReference type="SUPFAM" id="SSF52218">
    <property type="entry name" value="Flavoproteins"/>
    <property type="match status" value="1"/>
</dbReference>
<dbReference type="AlphaFoldDB" id="A0A369CBS5"/>
<evidence type="ECO:0000256" key="2">
    <source>
        <dbReference type="ARBA" id="ARBA00023002"/>
    </source>
</evidence>
<evidence type="ECO:0000313" key="5">
    <source>
        <dbReference type="Proteomes" id="UP000252707"/>
    </source>
</evidence>